<keyword evidence="2 5" id="KW-0436">Ligase</keyword>
<evidence type="ECO:0000313" key="6">
    <source>
        <dbReference type="Proteomes" id="UP001596378"/>
    </source>
</evidence>
<feature type="domain" description="ATP-dependent DNA ligase family profile" evidence="4">
    <location>
        <begin position="18"/>
        <end position="191"/>
    </location>
</feature>
<dbReference type="InterPro" id="IPR012310">
    <property type="entry name" value="DNA_ligase_ATP-dep_cent"/>
</dbReference>
<dbReference type="PANTHER" id="PTHR45674">
    <property type="entry name" value="DNA LIGASE 1/3 FAMILY MEMBER"/>
    <property type="match status" value="1"/>
</dbReference>
<dbReference type="Gene3D" id="3.30.1490.70">
    <property type="match status" value="1"/>
</dbReference>
<gene>
    <name evidence="5" type="ORF">ACFQMJ_10130</name>
</gene>
<comment type="caution">
    <text evidence="5">The sequence shown here is derived from an EMBL/GenBank/DDBJ whole genome shotgun (WGS) entry which is preliminary data.</text>
</comment>
<sequence>MFIPPMLPVEHPHPFDDERYIFEPLIDGHRLILAMEKGVVRLFTRHGRDITDQYPELHPVPVLDNSDIVLDGEACCIDPVTGKIDRDAALDRCKLTKPLSIREASVRNPAHYIVFDILRYRGRDVRSLALSERKKLLGEVLEANRSISPAVGVEYSGVALFEALRSNGLGGVVAKRKTSEYVGGAKDPSWLIVPDYDYTVVQIAGYRKHRFGWLVKHRDRIAGVLEHGIPSAHQNAFLGVSRKLATHEDRDFVYVDPAIHARVRHRKWTRDGLLRKPEFVDFVV</sequence>
<dbReference type="SUPFAM" id="SSF56091">
    <property type="entry name" value="DNA ligase/mRNA capping enzyme, catalytic domain"/>
    <property type="match status" value="1"/>
</dbReference>
<dbReference type="Pfam" id="PF01068">
    <property type="entry name" value="DNA_ligase_A_M"/>
    <property type="match status" value="1"/>
</dbReference>
<evidence type="ECO:0000256" key="1">
    <source>
        <dbReference type="ARBA" id="ARBA00007572"/>
    </source>
</evidence>
<protein>
    <submittedName>
        <fullName evidence="5">ATP-dependent DNA ligase</fullName>
    </submittedName>
</protein>
<keyword evidence="6" id="KW-1185">Reference proteome</keyword>
<dbReference type="InterPro" id="IPR050191">
    <property type="entry name" value="ATP-dep_DNA_ligase"/>
</dbReference>
<comment type="similarity">
    <text evidence="1">Belongs to the ATP-dependent DNA ligase family.</text>
</comment>
<comment type="catalytic activity">
    <reaction evidence="3">
        <text>ATP + (deoxyribonucleotide)n-3'-hydroxyl + 5'-phospho-(deoxyribonucleotide)m = (deoxyribonucleotide)n+m + AMP + diphosphate.</text>
        <dbReference type="EC" id="6.5.1.1"/>
    </reaction>
</comment>
<dbReference type="Gene3D" id="3.30.470.30">
    <property type="entry name" value="DNA ligase/mRNA capping enzyme"/>
    <property type="match status" value="1"/>
</dbReference>
<evidence type="ECO:0000313" key="5">
    <source>
        <dbReference type="EMBL" id="MFC7148885.1"/>
    </source>
</evidence>
<proteinExistence type="inferred from homology"/>
<evidence type="ECO:0000259" key="4">
    <source>
        <dbReference type="Pfam" id="PF01068"/>
    </source>
</evidence>
<evidence type="ECO:0000256" key="3">
    <source>
        <dbReference type="ARBA" id="ARBA00034003"/>
    </source>
</evidence>
<dbReference type="GO" id="GO:0016874">
    <property type="term" value="F:ligase activity"/>
    <property type="evidence" value="ECO:0007669"/>
    <property type="project" value="UniProtKB-KW"/>
</dbReference>
<dbReference type="RefSeq" id="WP_378052708.1">
    <property type="nucleotide sequence ID" value="NZ_JBHMDN010000055.1"/>
</dbReference>
<accession>A0ABW2FDK2</accession>
<evidence type="ECO:0000256" key="2">
    <source>
        <dbReference type="ARBA" id="ARBA00022598"/>
    </source>
</evidence>
<reference evidence="6" key="1">
    <citation type="journal article" date="2019" name="Int. J. Syst. Evol. Microbiol.">
        <title>The Global Catalogue of Microorganisms (GCM) 10K type strain sequencing project: providing services to taxonomists for standard genome sequencing and annotation.</title>
        <authorList>
            <consortium name="The Broad Institute Genomics Platform"/>
            <consortium name="The Broad Institute Genome Sequencing Center for Infectious Disease"/>
            <person name="Wu L."/>
            <person name="Ma J."/>
        </authorList>
    </citation>
    <scope>NUCLEOTIDE SEQUENCE [LARGE SCALE GENOMIC DNA]</scope>
    <source>
        <strain evidence="6">KCTC 12907</strain>
    </source>
</reference>
<dbReference type="SUPFAM" id="SSF50249">
    <property type="entry name" value="Nucleic acid-binding proteins"/>
    <property type="match status" value="1"/>
</dbReference>
<dbReference type="PANTHER" id="PTHR45674:SF4">
    <property type="entry name" value="DNA LIGASE 1"/>
    <property type="match status" value="1"/>
</dbReference>
<organism evidence="5 6">
    <name type="scientific">Cohnella cellulosilytica</name>
    <dbReference type="NCBI Taxonomy" id="986710"/>
    <lineage>
        <taxon>Bacteria</taxon>
        <taxon>Bacillati</taxon>
        <taxon>Bacillota</taxon>
        <taxon>Bacilli</taxon>
        <taxon>Bacillales</taxon>
        <taxon>Paenibacillaceae</taxon>
        <taxon>Cohnella</taxon>
    </lineage>
</organism>
<dbReference type="InterPro" id="IPR012340">
    <property type="entry name" value="NA-bd_OB-fold"/>
</dbReference>
<dbReference type="Proteomes" id="UP001596378">
    <property type="component" value="Unassembled WGS sequence"/>
</dbReference>
<name>A0ABW2FDK2_9BACL</name>
<dbReference type="EMBL" id="JBHTAI010000005">
    <property type="protein sequence ID" value="MFC7148885.1"/>
    <property type="molecule type" value="Genomic_DNA"/>
</dbReference>